<dbReference type="EMBL" id="CAJPDT010000006">
    <property type="protein sequence ID" value="CAF9909743.1"/>
    <property type="molecule type" value="Genomic_DNA"/>
</dbReference>
<dbReference type="InterPro" id="IPR007400">
    <property type="entry name" value="PrpF-like"/>
</dbReference>
<organism evidence="4 5">
    <name type="scientific">Imshaugia aleurites</name>
    <dbReference type="NCBI Taxonomy" id="172621"/>
    <lineage>
        <taxon>Eukaryota</taxon>
        <taxon>Fungi</taxon>
        <taxon>Dikarya</taxon>
        <taxon>Ascomycota</taxon>
        <taxon>Pezizomycotina</taxon>
        <taxon>Lecanoromycetes</taxon>
        <taxon>OSLEUM clade</taxon>
        <taxon>Lecanoromycetidae</taxon>
        <taxon>Lecanorales</taxon>
        <taxon>Lecanorineae</taxon>
        <taxon>Parmeliaceae</taxon>
        <taxon>Imshaugia</taxon>
    </lineage>
</organism>
<evidence type="ECO:0000256" key="2">
    <source>
        <dbReference type="ARBA" id="ARBA00023235"/>
    </source>
</evidence>
<evidence type="ECO:0000313" key="4">
    <source>
        <dbReference type="EMBL" id="CAF9909743.1"/>
    </source>
</evidence>
<evidence type="ECO:0000256" key="1">
    <source>
        <dbReference type="ARBA" id="ARBA00007673"/>
    </source>
</evidence>
<dbReference type="GO" id="GO:0016853">
    <property type="term" value="F:isomerase activity"/>
    <property type="evidence" value="ECO:0007669"/>
    <property type="project" value="UniProtKB-KW"/>
</dbReference>
<comment type="caution">
    <text evidence="4">The sequence shown here is derived from an EMBL/GenBank/DDBJ whole genome shotgun (WGS) entry which is preliminary data.</text>
</comment>
<keyword evidence="5" id="KW-1185">Reference proteome</keyword>
<evidence type="ECO:0000256" key="3">
    <source>
        <dbReference type="SAM" id="MobiDB-lite"/>
    </source>
</evidence>
<name>A0A8H3I976_9LECA</name>
<protein>
    <recommendedName>
        <fullName evidence="6">PrpF protein</fullName>
    </recommendedName>
</protein>
<dbReference type="Gene3D" id="3.10.310.10">
    <property type="entry name" value="Diaminopimelate Epimerase, Chain A, domain 1"/>
    <property type="match status" value="2"/>
</dbReference>
<proteinExistence type="inferred from homology"/>
<reference evidence="4" key="1">
    <citation type="submission" date="2021-03" db="EMBL/GenBank/DDBJ databases">
        <authorList>
            <person name="Tagirdzhanova G."/>
        </authorList>
    </citation>
    <scope>NUCLEOTIDE SEQUENCE</scope>
</reference>
<dbReference type="PANTHER" id="PTHR43709:SF2">
    <property type="entry name" value="DUF453 DOMAIN PROTEIN (AFU_ORTHOLOGUE AFUA_6G00360)"/>
    <property type="match status" value="1"/>
</dbReference>
<dbReference type="SUPFAM" id="SSF54506">
    <property type="entry name" value="Diaminopimelate epimerase-like"/>
    <property type="match status" value="2"/>
</dbReference>
<dbReference type="Proteomes" id="UP000664534">
    <property type="component" value="Unassembled WGS sequence"/>
</dbReference>
<dbReference type="AlphaFoldDB" id="A0A8H3I976"/>
<dbReference type="Pfam" id="PF04303">
    <property type="entry name" value="PrpF"/>
    <property type="match status" value="2"/>
</dbReference>
<keyword evidence="2" id="KW-0413">Isomerase</keyword>
<dbReference type="PANTHER" id="PTHR43709">
    <property type="entry name" value="ACONITATE ISOMERASE-RELATED"/>
    <property type="match status" value="1"/>
</dbReference>
<gene>
    <name evidence="4" type="ORF">IMSHALPRED_008457</name>
</gene>
<comment type="similarity">
    <text evidence="1">Belongs to the PrpF family.</text>
</comment>
<accession>A0A8H3I976</accession>
<feature type="region of interest" description="Disordered" evidence="3">
    <location>
        <begin position="371"/>
        <end position="394"/>
    </location>
</feature>
<sequence length="452" mass="47984">MPHIHEQQSAGRRSITAVLMRSGTSKGLFLHRDHLPENMDEWGPIMLSAMGSSTGDKRQLDGIGGATSTTSKVAVVGRSHREDADIDYTFAQVSIGSKNVDMSGNCGNMASGVGPFALDEGLVTAEPGQREVRQHAQLIRSLSRFLPDYPSPNVEEVLTKIPLQLDIRIFNTNTGRTITSTVAVGPEGRFLEKGDHRISGYAGSGSRIKVKFENPGGSMTGKLFPSGRRQNHITVASPGVPKEVTVRVTLIDAANPFIFVDSSTLPSVYHQLGPDSPTSLALIESIRRQGAIEMGLAPDRDTAARTRATPKIAVLAPPRINAHTGGATADAIERQPDIEVTAFSMGKVHPSLQLTGAVCLGAATGISRTVASDLSRDGRPAEERRDAPGKADVPEVSEKMASLVGGEVCIGQRSGKMLADVRVSPFGPSIEGVTVDRTAQRLFEGQVMLAAA</sequence>
<evidence type="ECO:0008006" key="6">
    <source>
        <dbReference type="Google" id="ProtNLM"/>
    </source>
</evidence>
<dbReference type="OrthoDB" id="10267539at2759"/>
<evidence type="ECO:0000313" key="5">
    <source>
        <dbReference type="Proteomes" id="UP000664534"/>
    </source>
</evidence>
<feature type="compositionally biased region" description="Basic and acidic residues" evidence="3">
    <location>
        <begin position="374"/>
        <end position="394"/>
    </location>
</feature>